<gene>
    <name evidence="1" type="ORF">C3928_05930</name>
</gene>
<dbReference type="AlphaFoldDB" id="A0A2S6F297"/>
<reference evidence="1 2" key="1">
    <citation type="submission" date="2018-02" db="EMBL/GenBank/DDBJ databases">
        <title>Draft genome sequences of four Legionella pneumophila clinical strains isolated in Ontario.</title>
        <authorList>
            <person name="Fortuna A."/>
            <person name="Ramnarine R."/>
            <person name="Li A."/>
            <person name="Frantz C."/>
            <person name="Mallo G."/>
        </authorList>
    </citation>
    <scope>NUCLEOTIDE SEQUENCE [LARGE SCALE GENOMIC DNA]</scope>
    <source>
        <strain evidence="1 2">LG61</strain>
    </source>
</reference>
<proteinExistence type="predicted"/>
<evidence type="ECO:0000313" key="1">
    <source>
        <dbReference type="EMBL" id="PPK31569.1"/>
    </source>
</evidence>
<evidence type="ECO:0000313" key="2">
    <source>
        <dbReference type="Proteomes" id="UP000239239"/>
    </source>
</evidence>
<dbReference type="RefSeq" id="WP_027227736.1">
    <property type="nucleotide sequence ID" value="NZ_CP017601.1"/>
</dbReference>
<sequence length="360" mass="41631">MMRMFSTRRNPSAIMRKDLSLTSRPSLQIPLLKSAVNPQSTLKNKELSERKYTETLPDSRFFSKLKLAEQDQFSHRKRKRFNYQKNFSAALSLPYSRKELDVNRDEEDTLLSMVKQYVIEHANRRVDLFFYTLIAYYNTEIVPTNGYTDLQHGRGRNTNRGRSVTEACHSSLIPSLLDSTIYQNKGRLKHKSLLSGTHFLDSLNATVELPPFVNDFDDILEKTCRKKCLKILHEVSLGRINPMEGLTLFLKMMQDVLKKFKQEAESESQSVLLQNSLIRKKLISPNLIDLVIDGTLLTTFSDCTQSASDDYIQLLLRMTSEEKTFCETDEKGKVKLYLAKIMEIQNEILTSKNGEFVPRY</sequence>
<accession>A0A2S6F297</accession>
<comment type="caution">
    <text evidence="1">The sequence shown here is derived from an EMBL/GenBank/DDBJ whole genome shotgun (WGS) entry which is preliminary data.</text>
</comment>
<dbReference type="Proteomes" id="UP000239239">
    <property type="component" value="Unassembled WGS sequence"/>
</dbReference>
<organism evidence="1 2">
    <name type="scientific">Legionella pneumophila</name>
    <dbReference type="NCBI Taxonomy" id="446"/>
    <lineage>
        <taxon>Bacteria</taxon>
        <taxon>Pseudomonadati</taxon>
        <taxon>Pseudomonadota</taxon>
        <taxon>Gammaproteobacteria</taxon>
        <taxon>Legionellales</taxon>
        <taxon>Legionellaceae</taxon>
        <taxon>Legionella</taxon>
    </lineage>
</organism>
<dbReference type="OrthoDB" id="5648050at2"/>
<dbReference type="EMBL" id="PQWY01000010">
    <property type="protein sequence ID" value="PPK31569.1"/>
    <property type="molecule type" value="Genomic_DNA"/>
</dbReference>
<name>A0A2S6F297_LEGPN</name>
<protein>
    <submittedName>
        <fullName evidence="1">Uncharacterized protein</fullName>
    </submittedName>
</protein>